<gene>
    <name evidence="6" type="ORF">JIR001_17930</name>
</gene>
<dbReference type="GO" id="GO:0006302">
    <property type="term" value="P:double-strand break repair"/>
    <property type="evidence" value="ECO:0007669"/>
    <property type="project" value="InterPro"/>
</dbReference>
<dbReference type="Pfam" id="PF13476">
    <property type="entry name" value="AAA_23"/>
    <property type="match status" value="1"/>
</dbReference>
<reference evidence="6" key="2">
    <citation type="journal article" date="2021" name="Microbiol. Resour. Announc.">
        <title>Complete Genome Sequence of Polycladomyces abyssicola JIR-001T, Isolated from Hemipelagic Sediment in Deep Seawater.</title>
        <authorList>
            <person name="Tsubouchi T."/>
            <person name="Kaneko Y."/>
        </authorList>
    </citation>
    <scope>NUCLEOTIDE SEQUENCE</scope>
    <source>
        <strain evidence="6">JIR-001</strain>
    </source>
</reference>
<evidence type="ECO:0000256" key="4">
    <source>
        <dbReference type="SAM" id="Coils"/>
    </source>
</evidence>
<name>A0A8D5UF23_9BACL</name>
<dbReference type="KEGG" id="pabs:JIR001_17930"/>
<dbReference type="PANTHER" id="PTHR32114">
    <property type="entry name" value="ABC TRANSPORTER ABCH.3"/>
    <property type="match status" value="1"/>
</dbReference>
<keyword evidence="6" id="KW-0378">Hydrolase</keyword>
<dbReference type="EMBL" id="AP024601">
    <property type="protein sequence ID" value="BCU82010.1"/>
    <property type="molecule type" value="Genomic_DNA"/>
</dbReference>
<organism evidence="6 7">
    <name type="scientific">Polycladomyces abyssicola</name>
    <dbReference type="NCBI Taxonomy" id="1125966"/>
    <lineage>
        <taxon>Bacteria</taxon>
        <taxon>Bacillati</taxon>
        <taxon>Bacillota</taxon>
        <taxon>Bacilli</taxon>
        <taxon>Bacillales</taxon>
        <taxon>Thermoactinomycetaceae</taxon>
        <taxon>Polycladomyces</taxon>
    </lineage>
</organism>
<evidence type="ECO:0000256" key="3">
    <source>
        <dbReference type="ARBA" id="ARBA00013368"/>
    </source>
</evidence>
<feature type="domain" description="Rad50/SbcC-type AAA" evidence="5">
    <location>
        <begin position="6"/>
        <end position="264"/>
    </location>
</feature>
<dbReference type="RefSeq" id="WP_212772403.1">
    <property type="nucleotide sequence ID" value="NZ_AP024601.1"/>
</dbReference>
<proteinExistence type="inferred from homology"/>
<evidence type="ECO:0000256" key="2">
    <source>
        <dbReference type="ARBA" id="ARBA00011322"/>
    </source>
</evidence>
<feature type="coiled-coil region" evidence="4">
    <location>
        <begin position="166"/>
        <end position="193"/>
    </location>
</feature>
<dbReference type="SUPFAM" id="SSF52540">
    <property type="entry name" value="P-loop containing nucleoside triphosphate hydrolases"/>
    <property type="match status" value="1"/>
</dbReference>
<dbReference type="Gene3D" id="3.40.50.300">
    <property type="entry name" value="P-loop containing nucleotide triphosphate hydrolases"/>
    <property type="match status" value="1"/>
</dbReference>
<dbReference type="Proteomes" id="UP000677436">
    <property type="component" value="Chromosome"/>
</dbReference>
<dbReference type="AlphaFoldDB" id="A0A8D5UF23"/>
<keyword evidence="6" id="KW-0269">Exonuclease</keyword>
<evidence type="ECO:0000313" key="6">
    <source>
        <dbReference type="EMBL" id="BCU82010.1"/>
    </source>
</evidence>
<comment type="similarity">
    <text evidence="1">Belongs to the SMC family. SbcC subfamily.</text>
</comment>
<keyword evidence="6" id="KW-0540">Nuclease</keyword>
<evidence type="ECO:0000259" key="5">
    <source>
        <dbReference type="Pfam" id="PF13476"/>
    </source>
</evidence>
<dbReference type="GO" id="GO:0016887">
    <property type="term" value="F:ATP hydrolysis activity"/>
    <property type="evidence" value="ECO:0007669"/>
    <property type="project" value="InterPro"/>
</dbReference>
<evidence type="ECO:0000313" key="7">
    <source>
        <dbReference type="Proteomes" id="UP000677436"/>
    </source>
</evidence>
<keyword evidence="4" id="KW-0175">Coiled coil</keyword>
<comment type="subunit">
    <text evidence="2">Heterodimer of SbcC and SbcD.</text>
</comment>
<dbReference type="InterPro" id="IPR027417">
    <property type="entry name" value="P-loop_NTPase"/>
</dbReference>
<dbReference type="GO" id="GO:0004527">
    <property type="term" value="F:exonuclease activity"/>
    <property type="evidence" value="ECO:0007669"/>
    <property type="project" value="UniProtKB-KW"/>
</dbReference>
<dbReference type="InterPro" id="IPR038729">
    <property type="entry name" value="Rad50/SbcC_AAA"/>
</dbReference>
<protein>
    <recommendedName>
        <fullName evidence="3">Nuclease SbcCD subunit C</fullName>
    </recommendedName>
</protein>
<accession>A0A8D5UF23</accession>
<evidence type="ECO:0000256" key="1">
    <source>
        <dbReference type="ARBA" id="ARBA00006930"/>
    </source>
</evidence>
<keyword evidence="7" id="KW-1185">Reference proteome</keyword>
<reference evidence="6" key="1">
    <citation type="journal article" date="2013" name="Int. J. Syst. Evol. Microbiol.">
        <title>Polycladomyces abyssicola gen. nov., sp. nov., a thermophilic filamentous bacterium isolated from hemipelagic sediment.</title>
        <authorList>
            <person name="Tsubouchi T."/>
            <person name="Shimane Y."/>
            <person name="Mori K."/>
            <person name="Usui K."/>
            <person name="Hiraki T."/>
            <person name="Tame A."/>
            <person name="Uematsu K."/>
            <person name="Maruyama T."/>
            <person name="Hatada Y."/>
        </authorList>
    </citation>
    <scope>NUCLEOTIDE SEQUENCE</scope>
    <source>
        <strain evidence="6">JIR-001</strain>
    </source>
</reference>
<dbReference type="PANTHER" id="PTHR32114:SF2">
    <property type="entry name" value="ABC TRANSPORTER ABCH.3"/>
    <property type="match status" value="1"/>
</dbReference>
<sequence length="495" mass="56919">MKRLKRLYIENFQSHERTEIQFADGLNVLIGPSDSGKSAILRALRWVLFNQPRGTDYIRIGADKCRVVLTMSDGTEIARERSASVNRYIIRTPDGQEQVFEGFGSGVPQEVLDAHNMHPVRLDKDWELSAQFGSQLESPFLLAETGSIRAKSIGRISGAHIMDIALRDTMRDRQSLATEIKHVEQEATRLAEALKPYEDLPRLGRELEESEAHFQAAVKKEERLSRLRILLQKWRDCREQIATQRSILQRLRQLPEAEAKISSLQADGQRLVWLRRRLEEYQKGQREQQACRRTLTMTEKLGEAAEALNNLEHQRVHLHTLRRLHALYNACKNEQARYQQRLRLTDGVDMVATVVSQLDAKRAIRDRMLRLKPRLHRLRQDRERMVRTLERTRTLAEAMRAVSAAEEAYGRWCALTQSAQRLGDCRKRLEDGRKYLKANAEMIEANTSQMLRLFQQLGRCPTCGSPVDGSVLQHILAEVRGGVSHAAVGRENQRD</sequence>